<evidence type="ECO:0000259" key="11">
    <source>
        <dbReference type="Pfam" id="PF08264"/>
    </source>
</evidence>
<dbReference type="SUPFAM" id="SSF52374">
    <property type="entry name" value="Nucleotidylyl transferase"/>
    <property type="match status" value="1"/>
</dbReference>
<dbReference type="EC" id="6.1.1.10" evidence="2"/>
<evidence type="ECO:0000256" key="6">
    <source>
        <dbReference type="ARBA" id="ARBA00022840"/>
    </source>
</evidence>
<sequence>MQTYYLTSSLPYTNANPHIGFALEIVQADVIARWHRQKGEDVFFLTGTDEHGIKVARTAAEAGVPPQEFTDHISSRFRELMRALRISNDDFIRTTDQERHWPAVREVWKKLQENMDLEKKAYEGLYCSGCEAFITEKELVEGKCSIHKKEPEKIAEENWFFHLHKYTFPLKEKIEKGELQIVPETKKKEVLQFIESEPILISVSRPKEKLQWGIPVPGDDTQVVYVWLEALVNYISALGYPDGQKFKKYWPANIHIIGKDILRFHAVIWPAILRALKIDLPKTIFVHGFITVEGQKMSKSLGNVVDPFALVEKYGTDAVRYYLLREIPPFEDGDFTEEKFKERYNSDLANGLGNLVSRVLSLAQRNNSLKPPYSLKGADQEFTKFFRERKNHFVEDYLDNFRFSEALEAIWYAISWCDKYIEYEKPWASPKPEVIGNLLFALGEIANLLKPFLPETSEKILKQLQEGKGESLFPRK</sequence>
<dbReference type="InterPro" id="IPR013155">
    <property type="entry name" value="M/V/L/I-tRNA-synth_anticd-bd"/>
</dbReference>
<dbReference type="Gene3D" id="1.10.730.10">
    <property type="entry name" value="Isoleucyl-tRNA Synthetase, Domain 1"/>
    <property type="match status" value="1"/>
</dbReference>
<accession>A0A1G2RJK3</accession>
<feature type="domain" description="Methionyl/Valyl/Leucyl/Isoleucyl-tRNA synthetase anticodon-binding" evidence="11">
    <location>
        <begin position="394"/>
        <end position="471"/>
    </location>
</feature>
<evidence type="ECO:0000256" key="5">
    <source>
        <dbReference type="ARBA" id="ARBA00022741"/>
    </source>
</evidence>
<evidence type="ECO:0000256" key="10">
    <source>
        <dbReference type="RuleBase" id="RU363039"/>
    </source>
</evidence>
<evidence type="ECO:0000313" key="13">
    <source>
        <dbReference type="EMBL" id="OHA73025.1"/>
    </source>
</evidence>
<name>A0A1G2RJK3_9BACT</name>
<dbReference type="InterPro" id="IPR009080">
    <property type="entry name" value="tRNAsynth_Ia_anticodon-bd"/>
</dbReference>
<protein>
    <recommendedName>
        <fullName evidence="3">Methionine--tRNA ligase</fullName>
        <ecNumber evidence="2">6.1.1.10</ecNumber>
    </recommendedName>
    <alternativeName>
        <fullName evidence="9">Methionyl-tRNA synthetase</fullName>
    </alternativeName>
</protein>
<evidence type="ECO:0000256" key="1">
    <source>
        <dbReference type="ARBA" id="ARBA00003314"/>
    </source>
</evidence>
<dbReference type="InterPro" id="IPR014758">
    <property type="entry name" value="Met-tRNA_synth"/>
</dbReference>
<keyword evidence="4 10" id="KW-0436">Ligase</keyword>
<evidence type="ECO:0000313" key="14">
    <source>
        <dbReference type="Proteomes" id="UP000176917"/>
    </source>
</evidence>
<reference evidence="13 14" key="1">
    <citation type="journal article" date="2016" name="Nat. Commun.">
        <title>Thousands of microbial genomes shed light on interconnected biogeochemical processes in an aquifer system.</title>
        <authorList>
            <person name="Anantharaman K."/>
            <person name="Brown C.T."/>
            <person name="Hug L.A."/>
            <person name="Sharon I."/>
            <person name="Castelle C.J."/>
            <person name="Probst A.J."/>
            <person name="Thomas B.C."/>
            <person name="Singh A."/>
            <person name="Wilkins M.J."/>
            <person name="Karaoz U."/>
            <person name="Brodie E.L."/>
            <person name="Williams K.H."/>
            <person name="Hubbard S.S."/>
            <person name="Banfield J.F."/>
        </authorList>
    </citation>
    <scope>NUCLEOTIDE SEQUENCE [LARGE SCALE GENOMIC DNA]</scope>
</reference>
<evidence type="ECO:0000256" key="2">
    <source>
        <dbReference type="ARBA" id="ARBA00012838"/>
    </source>
</evidence>
<dbReference type="STRING" id="1802461.A3B24_01260"/>
<dbReference type="CDD" id="cd00814">
    <property type="entry name" value="MetRS_core"/>
    <property type="match status" value="1"/>
</dbReference>
<dbReference type="PRINTS" id="PR01041">
    <property type="entry name" value="TRNASYNTHMET"/>
</dbReference>
<dbReference type="InterPro" id="IPR041872">
    <property type="entry name" value="Anticodon_Met"/>
</dbReference>
<comment type="similarity">
    <text evidence="10">Belongs to the class-I aminoacyl-tRNA synthetase family.</text>
</comment>
<gene>
    <name evidence="13" type="ORF">A3B24_01260</name>
</gene>
<dbReference type="CDD" id="cd07957">
    <property type="entry name" value="Anticodon_Ia_Met"/>
    <property type="match status" value="1"/>
</dbReference>
<dbReference type="PANTHER" id="PTHR43326:SF1">
    <property type="entry name" value="METHIONINE--TRNA LIGASE, MITOCHONDRIAL"/>
    <property type="match status" value="1"/>
</dbReference>
<dbReference type="AlphaFoldDB" id="A0A1G2RJK3"/>
<evidence type="ECO:0000259" key="12">
    <source>
        <dbReference type="Pfam" id="PF09334"/>
    </source>
</evidence>
<dbReference type="Gene3D" id="3.40.50.620">
    <property type="entry name" value="HUPs"/>
    <property type="match status" value="1"/>
</dbReference>
<evidence type="ECO:0000256" key="9">
    <source>
        <dbReference type="ARBA" id="ARBA00030904"/>
    </source>
</evidence>
<dbReference type="PANTHER" id="PTHR43326">
    <property type="entry name" value="METHIONYL-TRNA SYNTHETASE"/>
    <property type="match status" value="1"/>
</dbReference>
<evidence type="ECO:0000256" key="8">
    <source>
        <dbReference type="ARBA" id="ARBA00023146"/>
    </source>
</evidence>
<dbReference type="GO" id="GO:0006431">
    <property type="term" value="P:methionyl-tRNA aminoacylation"/>
    <property type="evidence" value="ECO:0007669"/>
    <property type="project" value="InterPro"/>
</dbReference>
<dbReference type="Proteomes" id="UP000176917">
    <property type="component" value="Unassembled WGS sequence"/>
</dbReference>
<evidence type="ECO:0000256" key="7">
    <source>
        <dbReference type="ARBA" id="ARBA00022917"/>
    </source>
</evidence>
<dbReference type="InterPro" id="IPR014729">
    <property type="entry name" value="Rossmann-like_a/b/a_fold"/>
</dbReference>
<evidence type="ECO:0000256" key="3">
    <source>
        <dbReference type="ARBA" id="ARBA00018753"/>
    </source>
</evidence>
<dbReference type="GO" id="GO:0005524">
    <property type="term" value="F:ATP binding"/>
    <property type="evidence" value="ECO:0007669"/>
    <property type="project" value="UniProtKB-KW"/>
</dbReference>
<comment type="caution">
    <text evidence="13">The sequence shown here is derived from an EMBL/GenBank/DDBJ whole genome shotgun (WGS) entry which is preliminary data.</text>
</comment>
<dbReference type="InterPro" id="IPR015413">
    <property type="entry name" value="Methionyl/Leucyl_tRNA_Synth"/>
</dbReference>
<dbReference type="NCBIfam" id="TIGR00398">
    <property type="entry name" value="metG"/>
    <property type="match status" value="1"/>
</dbReference>
<dbReference type="GO" id="GO:0004825">
    <property type="term" value="F:methionine-tRNA ligase activity"/>
    <property type="evidence" value="ECO:0007669"/>
    <property type="project" value="UniProtKB-EC"/>
</dbReference>
<dbReference type="Gene3D" id="2.170.220.10">
    <property type="match status" value="1"/>
</dbReference>
<keyword evidence="8 10" id="KW-0030">Aminoacyl-tRNA synthetase</keyword>
<dbReference type="InterPro" id="IPR033911">
    <property type="entry name" value="MetRS_core"/>
</dbReference>
<feature type="domain" description="Methionyl/Leucyl tRNA synthetase" evidence="12">
    <location>
        <begin position="137"/>
        <end position="360"/>
    </location>
</feature>
<keyword evidence="5 10" id="KW-0547">Nucleotide-binding</keyword>
<dbReference type="SUPFAM" id="SSF47323">
    <property type="entry name" value="Anticodon-binding domain of a subclass of class I aminoacyl-tRNA synthetases"/>
    <property type="match status" value="1"/>
</dbReference>
<dbReference type="EMBL" id="MHUG01000016">
    <property type="protein sequence ID" value="OHA73025.1"/>
    <property type="molecule type" value="Genomic_DNA"/>
</dbReference>
<dbReference type="InterPro" id="IPR023457">
    <property type="entry name" value="Met-tRNA_synth_2"/>
</dbReference>
<keyword evidence="7 10" id="KW-0648">Protein biosynthesis</keyword>
<dbReference type="Pfam" id="PF08264">
    <property type="entry name" value="Anticodon_1"/>
    <property type="match status" value="1"/>
</dbReference>
<proteinExistence type="inferred from homology"/>
<dbReference type="Pfam" id="PF09334">
    <property type="entry name" value="tRNA-synt_1g"/>
    <property type="match status" value="1"/>
</dbReference>
<keyword evidence="6 10" id="KW-0067">ATP-binding</keyword>
<dbReference type="FunFam" id="2.170.220.10:FF:000003">
    <property type="entry name" value="Methionine--tRNA ligase"/>
    <property type="match status" value="1"/>
</dbReference>
<organism evidence="13 14">
    <name type="scientific">Candidatus Wildermuthbacteria bacterium RIFCSPLOWO2_01_FULL_48_16</name>
    <dbReference type="NCBI Taxonomy" id="1802461"/>
    <lineage>
        <taxon>Bacteria</taxon>
        <taxon>Candidatus Wildermuthiibacteriota</taxon>
    </lineage>
</organism>
<evidence type="ECO:0000256" key="4">
    <source>
        <dbReference type="ARBA" id="ARBA00022598"/>
    </source>
</evidence>
<comment type="function">
    <text evidence="1">Is required not only for elongation of protein synthesis but also for the initiation of all mRNA translation through initiator tRNA(fMet) aminoacylation.</text>
</comment>